<keyword evidence="4 7" id="KW-1133">Transmembrane helix</keyword>
<evidence type="ECO:0000313" key="9">
    <source>
        <dbReference type="Proteomes" id="UP000449547"/>
    </source>
</evidence>
<dbReference type="PANTHER" id="PTHR21535:SF51">
    <property type="entry name" value="MANGANESE RESISTANCE PROTEIN MNR2"/>
    <property type="match status" value="1"/>
</dbReference>
<dbReference type="FunFam" id="1.20.58.340:FF:000008">
    <property type="entry name" value="CorA family metal ion transporter"/>
    <property type="match status" value="1"/>
</dbReference>
<feature type="region of interest" description="Disordered" evidence="6">
    <location>
        <begin position="576"/>
        <end position="609"/>
    </location>
</feature>
<dbReference type="RefSeq" id="XP_034014935.1">
    <property type="nucleotide sequence ID" value="XM_034154814.1"/>
</dbReference>
<gene>
    <name evidence="8" type="ORF">DIURU_000219</name>
</gene>
<comment type="caution">
    <text evidence="8">The sequence shown here is derived from an EMBL/GenBank/DDBJ whole genome shotgun (WGS) entry which is preliminary data.</text>
</comment>
<dbReference type="EMBL" id="SWFT01000009">
    <property type="protein sequence ID" value="KAA8908250.1"/>
    <property type="molecule type" value="Genomic_DNA"/>
</dbReference>
<dbReference type="GO" id="GO:0010961">
    <property type="term" value="P:intracellular magnesium ion homeostasis"/>
    <property type="evidence" value="ECO:0007669"/>
    <property type="project" value="TreeGrafter"/>
</dbReference>
<reference evidence="8 9" key="1">
    <citation type="submission" date="2019-07" db="EMBL/GenBank/DDBJ databases">
        <title>Genome assembly of two rare yeast pathogens: Diutina rugosa and Trichomonascus ciferrii.</title>
        <authorList>
            <person name="Mixao V."/>
            <person name="Saus E."/>
            <person name="Hansen A."/>
            <person name="Lass-Flor C."/>
            <person name="Gabaldon T."/>
        </authorList>
    </citation>
    <scope>NUCLEOTIDE SEQUENCE [LARGE SCALE GENOMIC DNA]</scope>
    <source>
        <strain evidence="8 9">CBS 613</strain>
    </source>
</reference>
<dbReference type="InterPro" id="IPR045863">
    <property type="entry name" value="CorA_TM1_TM2"/>
</dbReference>
<comment type="similarity">
    <text evidence="2">Belongs to the CorA metal ion transporter (MIT) (TC 1.A.35) family.</text>
</comment>
<feature type="compositionally biased region" description="Low complexity" evidence="6">
    <location>
        <begin position="589"/>
        <end position="607"/>
    </location>
</feature>
<proteinExistence type="inferred from homology"/>
<evidence type="ECO:0000256" key="3">
    <source>
        <dbReference type="ARBA" id="ARBA00022692"/>
    </source>
</evidence>
<organism evidence="8 9">
    <name type="scientific">Diutina rugosa</name>
    <name type="common">Yeast</name>
    <name type="synonym">Candida rugosa</name>
    <dbReference type="NCBI Taxonomy" id="5481"/>
    <lineage>
        <taxon>Eukaryota</taxon>
        <taxon>Fungi</taxon>
        <taxon>Dikarya</taxon>
        <taxon>Ascomycota</taxon>
        <taxon>Saccharomycotina</taxon>
        <taxon>Pichiomycetes</taxon>
        <taxon>Debaryomycetaceae</taxon>
        <taxon>Diutina</taxon>
    </lineage>
</organism>
<dbReference type="SUPFAM" id="SSF144083">
    <property type="entry name" value="Magnesium transport protein CorA, transmembrane region"/>
    <property type="match status" value="1"/>
</dbReference>
<keyword evidence="3 7" id="KW-0812">Transmembrane</keyword>
<feature type="region of interest" description="Disordered" evidence="6">
    <location>
        <begin position="1"/>
        <end position="101"/>
    </location>
</feature>
<dbReference type="GeneID" id="54778872"/>
<evidence type="ECO:0000256" key="1">
    <source>
        <dbReference type="ARBA" id="ARBA00004141"/>
    </source>
</evidence>
<dbReference type="Gene3D" id="1.20.58.340">
    <property type="entry name" value="Magnesium transport protein CorA, transmembrane region"/>
    <property type="match status" value="2"/>
</dbReference>
<feature type="compositionally biased region" description="Basic and acidic residues" evidence="6">
    <location>
        <begin position="23"/>
        <end position="33"/>
    </location>
</feature>
<dbReference type="GO" id="GO:0015095">
    <property type="term" value="F:magnesium ion transmembrane transporter activity"/>
    <property type="evidence" value="ECO:0007669"/>
    <property type="project" value="InterPro"/>
</dbReference>
<evidence type="ECO:0000256" key="6">
    <source>
        <dbReference type="SAM" id="MobiDB-lite"/>
    </source>
</evidence>
<dbReference type="Pfam" id="PF01544">
    <property type="entry name" value="CorA"/>
    <property type="match status" value="2"/>
</dbReference>
<evidence type="ECO:0000256" key="5">
    <source>
        <dbReference type="ARBA" id="ARBA00023136"/>
    </source>
</evidence>
<dbReference type="Proteomes" id="UP000449547">
    <property type="component" value="Unassembled WGS sequence"/>
</dbReference>
<feature type="region of interest" description="Disordered" evidence="6">
    <location>
        <begin position="190"/>
        <end position="213"/>
    </location>
</feature>
<dbReference type="InterPro" id="IPR044089">
    <property type="entry name" value="Alr1-like"/>
</dbReference>
<keyword evidence="9" id="KW-1185">Reference proteome</keyword>
<dbReference type="PANTHER" id="PTHR21535">
    <property type="entry name" value="MAGNESIUM AND COBALT TRANSPORT PROTEIN/MITOCHONDRIAL IMPORT INNER MEMBRANE TRANSLOCASE SUBUNIT TIM8"/>
    <property type="match status" value="1"/>
</dbReference>
<feature type="compositionally biased region" description="Polar residues" evidence="6">
    <location>
        <begin position="190"/>
        <end position="199"/>
    </location>
</feature>
<comment type="subcellular location">
    <subcellularLocation>
        <location evidence="1">Membrane</location>
        <topology evidence="1">Multi-pass membrane protein</topology>
    </subcellularLocation>
</comment>
<keyword evidence="5 7" id="KW-0472">Membrane</keyword>
<dbReference type="OrthoDB" id="29879at2759"/>
<evidence type="ECO:0000313" key="8">
    <source>
        <dbReference type="EMBL" id="KAA8908250.1"/>
    </source>
</evidence>
<evidence type="ECO:0000256" key="2">
    <source>
        <dbReference type="ARBA" id="ARBA00009765"/>
    </source>
</evidence>
<dbReference type="InterPro" id="IPR045861">
    <property type="entry name" value="CorA_cytoplasmic_dom"/>
</dbReference>
<dbReference type="InterPro" id="IPR002523">
    <property type="entry name" value="MgTranspt_CorA/ZnTranspt_ZntB"/>
</dbReference>
<dbReference type="CDD" id="cd12829">
    <property type="entry name" value="Alr1p-like"/>
    <property type="match status" value="1"/>
</dbReference>
<feature type="transmembrane region" description="Helical" evidence="7">
    <location>
        <begin position="710"/>
        <end position="733"/>
    </location>
</feature>
<dbReference type="VEuPathDB" id="FungiDB:DIURU_000219"/>
<dbReference type="Gene3D" id="3.30.460.20">
    <property type="entry name" value="CorA soluble domain-like"/>
    <property type="match status" value="1"/>
</dbReference>
<evidence type="ECO:0000256" key="7">
    <source>
        <dbReference type="SAM" id="Phobius"/>
    </source>
</evidence>
<feature type="transmembrane region" description="Helical" evidence="7">
    <location>
        <begin position="745"/>
        <end position="766"/>
    </location>
</feature>
<dbReference type="GO" id="GO:0000329">
    <property type="term" value="C:fungal-type vacuole membrane"/>
    <property type="evidence" value="ECO:0007669"/>
    <property type="project" value="TreeGrafter"/>
</dbReference>
<dbReference type="OMA" id="DVCFPDY"/>
<dbReference type="AlphaFoldDB" id="A0A642UZ76"/>
<dbReference type="SUPFAM" id="SSF143865">
    <property type="entry name" value="CorA soluble domain-like"/>
    <property type="match status" value="1"/>
</dbReference>
<name>A0A642UZ76_DIURU</name>
<protein>
    <submittedName>
        <fullName evidence="8">Uncharacterized protein</fullName>
    </submittedName>
</protein>
<sequence length="772" mass="87551">MSHDSRRLSRRHTSDNPLGGSSYHDRHVHDRHTPPRPSYSRPTSRGAVALDMDEYAREQSNILRSQTWQAPFEEHLSTYDGDESDYGFGESNPCSEGEDDVDDVFYQSDTEKQWPDIDELEEYILEETQDIVDDVNESIASPKTSTPAVPVPKEEEAVSFGPATIKDNETGESDPLLKNYRVNEIDQMDQMGSPQSSLRITPKPIQPWEPMPSVKKKNKEETMRFTYFREDKEKTIHSPTISGLLSRGGVGDDSSTPLRTRLKELFVPSYYSGHDRHGSTAGGTGASGSGGAFGALASGATSSSLSGGGSSTNIQGQNFTNVPFEDSAVTPFWLDILDPTEEEMKVLSKTFNIHPLTTEDIFLGEGREKVELFRNYYFVSFTSFDVVYERRILREKEKEKKMEKLKELMTEQEKQRKWLHPIKWWRNRKMTTVSKDTHSITSYTPQRRVRSGELVPLNMYMVVFKNAILTFHMSQTPHPINVRRRARLLKDHIKVSSDWISYALIDDITDSFAPMIESIEDEVNAIEDAIFKMQSLESDDSDSEDEFATFDPGLRVKWRRNSSQIQENIFFKPRKRSKSTVDIHQPPFSTSSVSHSSSSSSSRSTNSGVIRWRRQGDMMRRIGECRKRVMSVLRLLGAKADVVRGFSMKFKETHGGHSQVSMYLGDIQDHIVTMTQALNHYEKLLARSHASYLAQINIDMTKVNNDTNDVLGKLTVLGTIVLPLNVVTGLWGMNCMVPGQEYYGLAWFWGIIAGMALFSLIAYNYASKVYGL</sequence>
<evidence type="ECO:0000256" key="4">
    <source>
        <dbReference type="ARBA" id="ARBA00022989"/>
    </source>
</evidence>
<accession>A0A642UZ76</accession>
<feature type="compositionally biased region" description="Polar residues" evidence="6">
    <location>
        <begin position="58"/>
        <end position="69"/>
    </location>
</feature>